<keyword evidence="3" id="KW-1185">Reference proteome</keyword>
<evidence type="ECO:0000313" key="2">
    <source>
        <dbReference type="EMBL" id="GAA4242107.1"/>
    </source>
</evidence>
<evidence type="ECO:0000256" key="1">
    <source>
        <dbReference type="SAM" id="MobiDB-lite"/>
    </source>
</evidence>
<name>A0ABP8CQC9_9ACTN</name>
<feature type="region of interest" description="Disordered" evidence="1">
    <location>
        <begin position="1"/>
        <end position="85"/>
    </location>
</feature>
<organism evidence="2 3">
    <name type="scientific">Actinomadura meridiana</name>
    <dbReference type="NCBI Taxonomy" id="559626"/>
    <lineage>
        <taxon>Bacteria</taxon>
        <taxon>Bacillati</taxon>
        <taxon>Actinomycetota</taxon>
        <taxon>Actinomycetes</taxon>
        <taxon>Streptosporangiales</taxon>
        <taxon>Thermomonosporaceae</taxon>
        <taxon>Actinomadura</taxon>
    </lineage>
</organism>
<gene>
    <name evidence="2" type="ORF">GCM10022254_73640</name>
</gene>
<accession>A0ABP8CQC9</accession>
<protein>
    <submittedName>
        <fullName evidence="2">Uncharacterized protein</fullName>
    </submittedName>
</protein>
<evidence type="ECO:0000313" key="3">
    <source>
        <dbReference type="Proteomes" id="UP001501710"/>
    </source>
</evidence>
<feature type="compositionally biased region" description="Polar residues" evidence="1">
    <location>
        <begin position="1"/>
        <end position="18"/>
    </location>
</feature>
<dbReference type="EMBL" id="BAABAS010000029">
    <property type="protein sequence ID" value="GAA4242107.1"/>
    <property type="molecule type" value="Genomic_DNA"/>
</dbReference>
<dbReference type="Proteomes" id="UP001501710">
    <property type="component" value="Unassembled WGS sequence"/>
</dbReference>
<proteinExistence type="predicted"/>
<sequence length="85" mass="9529">MPEQQILNKLQVMTSRNANPRLKQPWIEPRGRPPDPSRRVPTLPFPNRPDQIRDLLNGPGGTTVLPENTQHTPAPGALSNRDPHT</sequence>
<comment type="caution">
    <text evidence="2">The sequence shown here is derived from an EMBL/GenBank/DDBJ whole genome shotgun (WGS) entry which is preliminary data.</text>
</comment>
<reference evidence="3" key="1">
    <citation type="journal article" date="2019" name="Int. J. Syst. Evol. Microbiol.">
        <title>The Global Catalogue of Microorganisms (GCM) 10K type strain sequencing project: providing services to taxonomists for standard genome sequencing and annotation.</title>
        <authorList>
            <consortium name="The Broad Institute Genomics Platform"/>
            <consortium name="The Broad Institute Genome Sequencing Center for Infectious Disease"/>
            <person name="Wu L."/>
            <person name="Ma J."/>
        </authorList>
    </citation>
    <scope>NUCLEOTIDE SEQUENCE [LARGE SCALE GENOMIC DNA]</scope>
    <source>
        <strain evidence="3">JCM 17440</strain>
    </source>
</reference>
<feature type="compositionally biased region" description="Basic and acidic residues" evidence="1">
    <location>
        <begin position="29"/>
        <end position="38"/>
    </location>
</feature>